<dbReference type="InterPro" id="IPR008480">
    <property type="entry name" value="DUF761_pln"/>
</dbReference>
<dbReference type="PANTHER" id="PTHR35997">
    <property type="entry name" value="COTTON FIBER PROTEIN-RELATED"/>
    <property type="match status" value="1"/>
</dbReference>
<evidence type="ECO:0000313" key="2">
    <source>
        <dbReference type="EMBL" id="OAY29169.1"/>
    </source>
</evidence>
<dbReference type="OMA" id="WATPQAH"/>
<keyword evidence="1" id="KW-0472">Membrane</keyword>
<protein>
    <recommendedName>
        <fullName evidence="4">DUF4408 domain-containing protein</fullName>
    </recommendedName>
</protein>
<feature type="transmembrane region" description="Helical" evidence="1">
    <location>
        <begin position="29"/>
        <end position="50"/>
    </location>
</feature>
<comment type="caution">
    <text evidence="2">The sequence shown here is derived from an EMBL/GenBank/DDBJ whole genome shotgun (WGS) entry which is preliminary data.</text>
</comment>
<dbReference type="AlphaFoldDB" id="A0A2C9UGB5"/>
<dbReference type="OrthoDB" id="680761at2759"/>
<dbReference type="Pfam" id="PF05553">
    <property type="entry name" value="DUF761"/>
    <property type="match status" value="1"/>
</dbReference>
<accession>A0A2C9UGB5</accession>
<evidence type="ECO:0008006" key="4">
    <source>
        <dbReference type="Google" id="ProtNLM"/>
    </source>
</evidence>
<evidence type="ECO:0000313" key="3">
    <source>
        <dbReference type="Proteomes" id="UP000091857"/>
    </source>
</evidence>
<dbReference type="Gramene" id="Manes.15G123200.1.v8.1">
    <property type="protein sequence ID" value="Manes.15G123200.1.v8.1.CDS.1"/>
    <property type="gene ID" value="Manes.15G123200.v8.1"/>
</dbReference>
<dbReference type="Proteomes" id="UP000091857">
    <property type="component" value="Chromosome 15"/>
</dbReference>
<reference evidence="3" key="1">
    <citation type="journal article" date="2016" name="Nat. Biotechnol.">
        <title>Sequencing wild and cultivated cassava and related species reveals extensive interspecific hybridization and genetic diversity.</title>
        <authorList>
            <person name="Bredeson J.V."/>
            <person name="Lyons J.B."/>
            <person name="Prochnik S.E."/>
            <person name="Wu G.A."/>
            <person name="Ha C.M."/>
            <person name="Edsinger-Gonzales E."/>
            <person name="Grimwood J."/>
            <person name="Schmutz J."/>
            <person name="Rabbi I.Y."/>
            <person name="Egesi C."/>
            <person name="Nauluvula P."/>
            <person name="Lebot V."/>
            <person name="Ndunguru J."/>
            <person name="Mkamilo G."/>
            <person name="Bart R.S."/>
            <person name="Setter T.L."/>
            <person name="Gleadow R.M."/>
            <person name="Kulakow P."/>
            <person name="Ferguson M.E."/>
            <person name="Rounsley S."/>
            <person name="Rokhsar D.S."/>
        </authorList>
    </citation>
    <scope>NUCLEOTIDE SEQUENCE [LARGE SCALE GENOMIC DNA]</scope>
    <source>
        <strain evidence="3">cv. AM560-2</strain>
    </source>
</reference>
<evidence type="ECO:0000256" key="1">
    <source>
        <dbReference type="SAM" id="Phobius"/>
    </source>
</evidence>
<proteinExistence type="predicted"/>
<organism evidence="2 3">
    <name type="scientific">Manihot esculenta</name>
    <name type="common">Cassava</name>
    <name type="synonym">Jatropha manihot</name>
    <dbReference type="NCBI Taxonomy" id="3983"/>
    <lineage>
        <taxon>Eukaryota</taxon>
        <taxon>Viridiplantae</taxon>
        <taxon>Streptophyta</taxon>
        <taxon>Embryophyta</taxon>
        <taxon>Tracheophyta</taxon>
        <taxon>Spermatophyta</taxon>
        <taxon>Magnoliopsida</taxon>
        <taxon>eudicotyledons</taxon>
        <taxon>Gunneridae</taxon>
        <taxon>Pentapetalae</taxon>
        <taxon>rosids</taxon>
        <taxon>fabids</taxon>
        <taxon>Malpighiales</taxon>
        <taxon>Euphorbiaceae</taxon>
        <taxon>Crotonoideae</taxon>
        <taxon>Manihoteae</taxon>
        <taxon>Manihot</taxon>
    </lineage>
</organism>
<keyword evidence="1" id="KW-0812">Transmembrane</keyword>
<sequence length="251" mass="29449">MEKPTPIFVQNSVISPYKSKAHYPQKAKGISFIAFVFSIFLYISIFYIFNLSPSELFKNSKFWFFISNTLIIIILVDYGAFSSSTKQHELYQDYIIRRQTSAPSCYPQHYSEIIKTCIPEEHVEDLWEKSKVTIPQRTSSLTSFQGNYKKPGSCLEQDYISGSCKKKQVQAKTFRRSKSDICKRVVIDESKNSIRRIETDDILHDSPPNVVDGEENKNDEYAKMSNEELNRRVEEFIQRFNRQIRLQRDVY</sequence>
<dbReference type="PANTHER" id="PTHR35997:SF6">
    <property type="entry name" value="COTTON FIBER PROTEIN"/>
    <property type="match status" value="1"/>
</dbReference>
<gene>
    <name evidence="2" type="ORF">MANES_15G123200v8</name>
</gene>
<keyword evidence="1" id="KW-1133">Transmembrane helix</keyword>
<name>A0A2C9UGB5_MANES</name>
<feature type="transmembrane region" description="Helical" evidence="1">
    <location>
        <begin position="62"/>
        <end position="81"/>
    </location>
</feature>
<dbReference type="EMBL" id="CM004401">
    <property type="protein sequence ID" value="OAY29169.1"/>
    <property type="molecule type" value="Genomic_DNA"/>
</dbReference>
<keyword evidence="3" id="KW-1185">Reference proteome</keyword>